<dbReference type="OrthoDB" id="405996at2759"/>
<evidence type="ECO:0000256" key="3">
    <source>
        <dbReference type="ARBA" id="ARBA00013044"/>
    </source>
</evidence>
<dbReference type="PANTHER" id="PTHR11200:SF275">
    <property type="entry name" value="LD06095P"/>
    <property type="match status" value="1"/>
</dbReference>
<evidence type="ECO:0000313" key="8">
    <source>
        <dbReference type="Proteomes" id="UP000186804"/>
    </source>
</evidence>
<feature type="compositionally biased region" description="Polar residues" evidence="5">
    <location>
        <begin position="385"/>
        <end position="397"/>
    </location>
</feature>
<dbReference type="EMBL" id="LRBS01000070">
    <property type="protein sequence ID" value="OII75976.1"/>
    <property type="molecule type" value="Genomic_DNA"/>
</dbReference>
<evidence type="ECO:0000313" key="7">
    <source>
        <dbReference type="EMBL" id="OII75976.1"/>
    </source>
</evidence>
<keyword evidence="8" id="KW-1185">Reference proteome</keyword>
<dbReference type="GeneID" id="92365044"/>
<dbReference type="PROSITE" id="PS50275">
    <property type="entry name" value="SAC"/>
    <property type="match status" value="1"/>
</dbReference>
<evidence type="ECO:0000259" key="6">
    <source>
        <dbReference type="PROSITE" id="PS50275"/>
    </source>
</evidence>
<keyword evidence="4" id="KW-0378">Hydrolase</keyword>
<proteinExistence type="inferred from homology"/>
<feature type="domain" description="SAC" evidence="6">
    <location>
        <begin position="435"/>
        <end position="1008"/>
    </location>
</feature>
<comment type="caution">
    <text evidence="7">The sequence shown here is derived from an EMBL/GenBank/DDBJ whole genome shotgun (WGS) entry which is preliminary data.</text>
</comment>
<dbReference type="EC" id="3.1.3.36" evidence="3"/>
<keyword evidence="7" id="KW-0540">Nuclease</keyword>
<accession>A0A1J4MP73</accession>
<protein>
    <recommendedName>
        <fullName evidence="3">phosphoinositide 5-phosphatase</fullName>
        <ecNumber evidence="3">3.1.3.36</ecNumber>
    </recommendedName>
</protein>
<feature type="region of interest" description="Disordered" evidence="5">
    <location>
        <begin position="385"/>
        <end position="416"/>
    </location>
</feature>
<dbReference type="Gene3D" id="3.60.10.10">
    <property type="entry name" value="Endonuclease/exonuclease/phosphatase"/>
    <property type="match status" value="1"/>
</dbReference>
<dbReference type="PANTHER" id="PTHR11200">
    <property type="entry name" value="INOSITOL 5-PHOSPHATASE"/>
    <property type="match status" value="1"/>
</dbReference>
<organism evidence="7 8">
    <name type="scientific">Cryptosporidium andersoni</name>
    <dbReference type="NCBI Taxonomy" id="117008"/>
    <lineage>
        <taxon>Eukaryota</taxon>
        <taxon>Sar</taxon>
        <taxon>Alveolata</taxon>
        <taxon>Apicomplexa</taxon>
        <taxon>Conoidasida</taxon>
        <taxon>Coccidia</taxon>
        <taxon>Eucoccidiorida</taxon>
        <taxon>Eimeriorina</taxon>
        <taxon>Cryptosporidiidae</taxon>
        <taxon>Cryptosporidium</taxon>
    </lineage>
</organism>
<dbReference type="SMART" id="SM00128">
    <property type="entry name" value="IPPc"/>
    <property type="match status" value="1"/>
</dbReference>
<dbReference type="Pfam" id="PF22669">
    <property type="entry name" value="Exo_endo_phos2"/>
    <property type="match status" value="1"/>
</dbReference>
<reference evidence="7 8" key="1">
    <citation type="submission" date="2016-10" db="EMBL/GenBank/DDBJ databases">
        <title>Reductive evolution of mitochondrial metabolism and differential evolution of invasion-related proteins in Cryptosporidium.</title>
        <authorList>
            <person name="Liu S."/>
            <person name="Roellig D.M."/>
            <person name="Guo Y."/>
            <person name="Li N."/>
            <person name="Frace M.A."/>
            <person name="Tang K."/>
            <person name="Zhang L."/>
            <person name="Feng Y."/>
            <person name="Xiao L."/>
        </authorList>
    </citation>
    <scope>NUCLEOTIDE SEQUENCE [LARGE SCALE GENOMIC DNA]</scope>
    <source>
        <strain evidence="7">30847</strain>
    </source>
</reference>
<gene>
    <name evidence="7" type="ORF">cand_008590</name>
</gene>
<evidence type="ECO:0000256" key="5">
    <source>
        <dbReference type="SAM" id="MobiDB-lite"/>
    </source>
</evidence>
<dbReference type="InterPro" id="IPR002013">
    <property type="entry name" value="SAC_dom"/>
</dbReference>
<dbReference type="VEuPathDB" id="CryptoDB:cand_008590"/>
<dbReference type="GO" id="GO:0046856">
    <property type="term" value="P:phosphatidylinositol dephosphorylation"/>
    <property type="evidence" value="ECO:0007669"/>
    <property type="project" value="InterPro"/>
</dbReference>
<comment type="similarity">
    <text evidence="1">Belongs to the synaptojanin family.</text>
</comment>
<comment type="similarity">
    <text evidence="2">In the central section; belongs to the inositol 1,4,5-trisphosphate 5-phosphatase family.</text>
</comment>
<dbReference type="GO" id="GO:0004527">
    <property type="term" value="F:exonuclease activity"/>
    <property type="evidence" value="ECO:0007669"/>
    <property type="project" value="UniProtKB-KW"/>
</dbReference>
<name>A0A1J4MP73_9CRYT</name>
<dbReference type="InterPro" id="IPR036691">
    <property type="entry name" value="Endo/exonu/phosph_ase_sf"/>
</dbReference>
<dbReference type="Pfam" id="PF02383">
    <property type="entry name" value="Syja_N"/>
    <property type="match status" value="1"/>
</dbReference>
<evidence type="ECO:0000256" key="1">
    <source>
        <dbReference type="ARBA" id="ARBA00008943"/>
    </source>
</evidence>
<keyword evidence="7" id="KW-0255">Endonuclease</keyword>
<dbReference type="Proteomes" id="UP000186804">
    <property type="component" value="Unassembled WGS sequence"/>
</dbReference>
<evidence type="ECO:0000256" key="4">
    <source>
        <dbReference type="ARBA" id="ARBA00022801"/>
    </source>
</evidence>
<dbReference type="InterPro" id="IPR046985">
    <property type="entry name" value="IP5"/>
</dbReference>
<dbReference type="SUPFAM" id="SSF56219">
    <property type="entry name" value="DNase I-like"/>
    <property type="match status" value="1"/>
</dbReference>
<dbReference type="GO" id="GO:0004519">
    <property type="term" value="F:endonuclease activity"/>
    <property type="evidence" value="ECO:0007669"/>
    <property type="project" value="UniProtKB-KW"/>
</dbReference>
<sequence length="1653" mass="188708">MQTREEWKCCHNGSISTSFYYKVHTFTGAIEISLVLKDNKTKADHLSQDVRYPRLVIIRPSNIFTCENITSVTLNHLIHNQFKDSDDLCNDQLKKFCENCIFEIKNEEDIPLLMNLRKLYGPPEFLDADTVIGNSNIHIVGNDESGYSIIDWEGSNASTVKTNLKHSTDNFPNIGDIPKEDILRDEVMDISTYSVAIVQALSIVGILTVLDEPFLLLITECQPSCVIYQNESYKCINKVTKSLAVPLISQMNTKLCDKMKFDDIRKIHLNTTDPNLNINTLNNSDFKYNKLEPSPIQNQDSKPVLLGTQSFTLDSNEWVQRVSQTLQKMSPRRSKKEALTSLWSPLGETGAQWLSNSFSNVSSGIFDSVATAFISKDSLLNNGISGNSTTNQINKNSNDSEDSPMESATDRSESASIEDILSERQSCIERLVNGVTRLLSSGGFYFSFDMDLTRSLQQKFQDKWIDKVERVDLNPDNTNNKDFYNLIYNDASNANILSGDSRFIWNKNISIPLLHANIDPRWVTPLVQGYFGNQAVILSSTGPGLVRTGSDILNWKYNTDNWEEYNLFDKKSNSNIEGVETPEFTRLSNYTYNSLSSTPKVTTQSKKKLESSKFEEFRYPKLDREYLENHFIYCDQCHKDYLDGLTRFDLVIMSRRSWEKGGTRFNARGVDDNGNVANFVETELQICINTSDEWTSFLQIRGSVPVFWEQSGVTSANLISVDGNLSNLAFYKHQKQLCDHYGQILYVNLLGSAIHEKALTEALIAQIDTYNKNLDSYISQLTYDESTRTGFTCICGKQVVDIEDKEKIVSKLEYNIKKDNKKDNHTFSKVYDNNLHMNIVYDIRKMYSCHCFCTCFALPILYSSYDYHQKVKNLGFEDALQEYISILAQEHGSNIGYFHGCFKTRINNLQFPDFNLEDTDEEQDIYTNESIMDPVILNLQQGIIRTNCLDCLDRTNAVQWYIAWTWLVDWLLNLANYDSYNSSRDSFQDNLSSIYTKQGKLNNTSQSDCHNLQYTDVNIKDNNPDIYKSTDTFDNQRCCNTSSQAHEPLIESQISYSGWVSSNNNFFHLKPNPPINQCCDMDLSFEIRHRYKKLGLKHLKNLNSSMTSDCQFMSPLSLCNPIIPSRLSHLNKTNNQTTSNLLPYRKLPSNTSGNLKNYEKSLHITNDDEQSPYNISEQNKHTSNILSLKRCLSNGMAIVTLKDAFSYLWAENGDAISEVYAGAGSVFSGVIKNRKVSLSTNFDHALKSLRRLYHNTFEDSSRQQYIDCLLSKHPASPYVNQRYRTNFCSANCKISKIPCKQSKFPKLTVWVGTWNLAGQQLQEPLDKLINSDFPKNTSIACFCLQEMVELNSVRIMFSQGDKNREATWEYCALNSLGSQEYVKVQSVSLVGLFCIVFVRRSLLNFINSVNIASLKLGLMGNIGNKGAVCIRMNIKGYGNIAFANVHLSSGEQNKEDRTFQLRNIMNSPIFINNDFGTSEDQFKQFTGLCLSDHDVVIMAGDFNFRIQLSRSQVMKLIQENNLQQLALYDEFIIEQANRIDSTTSFSEGELVFYPTYKFVRGEDSYDSTRTPAWCDRVLFYTKCNKNIARLYKQDELLVSLDEQQIDSKVKHIKEDPSIMSPKPKIQVIKYSSNSRYYGSDHKPVVAILSIQFG</sequence>
<dbReference type="InterPro" id="IPR000300">
    <property type="entry name" value="IPPc"/>
</dbReference>
<dbReference type="GO" id="GO:0004439">
    <property type="term" value="F:phosphatidylinositol-4,5-bisphosphate 5-phosphatase activity"/>
    <property type="evidence" value="ECO:0007669"/>
    <property type="project" value="UniProtKB-EC"/>
</dbReference>
<dbReference type="RefSeq" id="XP_067067822.1">
    <property type="nucleotide sequence ID" value="XM_067211099.1"/>
</dbReference>
<evidence type="ECO:0000256" key="2">
    <source>
        <dbReference type="ARBA" id="ARBA00009678"/>
    </source>
</evidence>
<keyword evidence="7" id="KW-0269">Exonuclease</keyword>